<comment type="caution">
    <text evidence="1">The sequence shown here is derived from an EMBL/GenBank/DDBJ whole genome shotgun (WGS) entry which is preliminary data.</text>
</comment>
<evidence type="ECO:0000313" key="1">
    <source>
        <dbReference type="EMBL" id="RHK62636.1"/>
    </source>
</evidence>
<gene>
    <name evidence="1" type="ORF">DW054_09885</name>
</gene>
<dbReference type="Proteomes" id="UP000284152">
    <property type="component" value="Unassembled WGS sequence"/>
</dbReference>
<reference evidence="1 2" key="1">
    <citation type="submission" date="2018-08" db="EMBL/GenBank/DDBJ databases">
        <title>A genome reference for cultivated species of the human gut microbiota.</title>
        <authorList>
            <person name="Zou Y."/>
            <person name="Xue W."/>
            <person name="Luo G."/>
        </authorList>
    </citation>
    <scope>NUCLEOTIDE SEQUENCE [LARGE SCALE GENOMIC DNA]</scope>
    <source>
        <strain evidence="1 2">AF42-21</strain>
    </source>
</reference>
<proteinExistence type="predicted"/>
<protein>
    <submittedName>
        <fullName evidence="1">XRE family transcriptional regulator</fullName>
    </submittedName>
</protein>
<dbReference type="AlphaFoldDB" id="A0A415H5B9"/>
<name>A0A415H5B9_9FIRM</name>
<sequence length="80" mass="9093">MKFNLWEVIGLADIELLKQKIADSGMTVTAISKKSGILRETFYNRLKGSEFTASEIVALTKTLNLTKEDRDKIFLNEKLN</sequence>
<organism evidence="1 2">
    <name type="scientific">Dorea formicigenerans</name>
    <dbReference type="NCBI Taxonomy" id="39486"/>
    <lineage>
        <taxon>Bacteria</taxon>
        <taxon>Bacillati</taxon>
        <taxon>Bacillota</taxon>
        <taxon>Clostridia</taxon>
        <taxon>Lachnospirales</taxon>
        <taxon>Lachnospiraceae</taxon>
        <taxon>Dorea</taxon>
    </lineage>
</organism>
<accession>A0A415H5B9</accession>
<dbReference type="EMBL" id="QRNS01000014">
    <property type="protein sequence ID" value="RHK62636.1"/>
    <property type="molecule type" value="Genomic_DNA"/>
</dbReference>
<evidence type="ECO:0000313" key="2">
    <source>
        <dbReference type="Proteomes" id="UP000284152"/>
    </source>
</evidence>